<gene>
    <name evidence="2" type="ORF">FGKAn22_08090</name>
</gene>
<evidence type="ECO:0000313" key="3">
    <source>
        <dbReference type="Proteomes" id="UP001319121"/>
    </source>
</evidence>
<dbReference type="AlphaFoldDB" id="A0AAN1SYW2"/>
<proteinExistence type="predicted"/>
<protein>
    <recommendedName>
        <fullName evidence="1">DUF1540 domain-containing protein</fullName>
    </recommendedName>
</protein>
<sequence>MNKVTIEMPMVSKCMVSECSYNGSSKCHARAITIGDSVHPGCDTFMAGTAHTKQTKQIAGIGACKTASCKHNEDLECMAESIQVGMIRSEANCMTFSLR</sequence>
<accession>A0AAN1SYW2</accession>
<feature type="domain" description="DUF1540" evidence="1">
    <location>
        <begin position="13"/>
        <end position="45"/>
    </location>
</feature>
<dbReference type="KEGG" id="fku:FGKAn22_08090"/>
<feature type="domain" description="DUF1540" evidence="1">
    <location>
        <begin position="64"/>
        <end position="96"/>
    </location>
</feature>
<dbReference type="InterPro" id="IPR011437">
    <property type="entry name" value="DUF1540"/>
</dbReference>
<keyword evidence="3" id="KW-1185">Reference proteome</keyword>
<dbReference type="Pfam" id="PF07561">
    <property type="entry name" value="DUF1540"/>
    <property type="match status" value="2"/>
</dbReference>
<evidence type="ECO:0000259" key="1">
    <source>
        <dbReference type="Pfam" id="PF07561"/>
    </source>
</evidence>
<name>A0AAN1SYW2_9PROT</name>
<reference evidence="2 3" key="1">
    <citation type="submission" date="2019-03" db="EMBL/GenBank/DDBJ databases">
        <title>Complete genome sequence of Ferrigenium kumadai strain An22, a microaerophilic iron-oxidizing bacterium isolated from a paddy field soil.</title>
        <authorList>
            <person name="Watanabe T."/>
            <person name="Asakawa S."/>
        </authorList>
    </citation>
    <scope>NUCLEOTIDE SEQUENCE [LARGE SCALE GENOMIC DNA]</scope>
    <source>
        <strain evidence="2 3">An22</strain>
    </source>
</reference>
<organism evidence="2 3">
    <name type="scientific">Ferrigenium kumadai</name>
    <dbReference type="NCBI Taxonomy" id="1682490"/>
    <lineage>
        <taxon>Bacteria</taxon>
        <taxon>Pseudomonadati</taxon>
        <taxon>Pseudomonadota</taxon>
        <taxon>Betaproteobacteria</taxon>
        <taxon>Nitrosomonadales</taxon>
        <taxon>Gallionellaceae</taxon>
        <taxon>Ferrigenium</taxon>
    </lineage>
</organism>
<dbReference type="EMBL" id="AP019536">
    <property type="protein sequence ID" value="BBI99116.1"/>
    <property type="molecule type" value="Genomic_DNA"/>
</dbReference>
<dbReference type="RefSeq" id="WP_212786712.1">
    <property type="nucleotide sequence ID" value="NZ_AP019536.1"/>
</dbReference>
<evidence type="ECO:0000313" key="2">
    <source>
        <dbReference type="EMBL" id="BBI99116.1"/>
    </source>
</evidence>
<dbReference type="Proteomes" id="UP001319121">
    <property type="component" value="Chromosome"/>
</dbReference>